<feature type="region of interest" description="Disordered" evidence="1">
    <location>
        <begin position="87"/>
        <end position="109"/>
    </location>
</feature>
<feature type="domain" description="Protein phosphatase 1 regulatory subunit 21 N-terminal" evidence="2">
    <location>
        <begin position="12"/>
        <end position="110"/>
    </location>
</feature>
<dbReference type="AlphaFoldDB" id="A0A0V0J7E4"/>
<feature type="region of interest" description="Disordered" evidence="1">
    <location>
        <begin position="446"/>
        <end position="465"/>
    </location>
</feature>
<dbReference type="GO" id="GO:0005769">
    <property type="term" value="C:early endosome"/>
    <property type="evidence" value="ECO:0007669"/>
    <property type="project" value="TreeGrafter"/>
</dbReference>
<evidence type="ECO:0000259" key="2">
    <source>
        <dbReference type="SMART" id="SM01254"/>
    </source>
</evidence>
<feature type="region of interest" description="Disordered" evidence="1">
    <location>
        <begin position="493"/>
        <end position="548"/>
    </location>
</feature>
<name>A0A0V0J7E4_SCHSO</name>
<protein>
    <submittedName>
        <fullName evidence="3">Protein phosphatase 1 regulatory subunit 21</fullName>
    </submittedName>
</protein>
<dbReference type="GO" id="GO:0016020">
    <property type="term" value="C:membrane"/>
    <property type="evidence" value="ECO:0007669"/>
    <property type="project" value="TreeGrafter"/>
</dbReference>
<organism evidence="3">
    <name type="scientific">Schistocephalus solidus</name>
    <name type="common">Tapeworm</name>
    <dbReference type="NCBI Taxonomy" id="70667"/>
    <lineage>
        <taxon>Eukaryota</taxon>
        <taxon>Metazoa</taxon>
        <taxon>Spiralia</taxon>
        <taxon>Lophotrochozoa</taxon>
        <taxon>Platyhelminthes</taxon>
        <taxon>Cestoda</taxon>
        <taxon>Eucestoda</taxon>
        <taxon>Diphyllobothriidea</taxon>
        <taxon>Diphyllobothriidae</taxon>
        <taxon>Schistocephalus</taxon>
    </lineage>
</organism>
<feature type="compositionally biased region" description="Low complexity" evidence="1">
    <location>
        <begin position="332"/>
        <end position="365"/>
    </location>
</feature>
<sequence>MFVDEELRSKYTRLGVEFKKLREKHKLTKDSLLESLQNIKLLEGKLVAQNVHIRNLEQEKESLLFRTQYLSKQATFLQSQLESTTRRSKFSDSLQRSHQESNAETGDDPLLHALQECSTLHEELVSQSAQFLERIALLETQLSEHKREQCRTEGFKSVSVQTTPEPQPDAHHLLPSARAPSLNSGSDSVKGRMEGDEEGDIDSLCTGSVSLPSPSTSSGALNVEFCPHPGVPSTTVVTDSFPTATLRATKQSPNSSQHMRTVSLPTFVVPNHSSGGLSVQQPSADNTASNNSDESSLRERLLLHRIGQLERQVAEASLRCSLAARRDKLARKASNATTSSSISSSLRAVDVRQQQQQQPQDPSLQDASEFFDTDALHPPSHATEVLDAVEGAENVNTLLCEVLQSQLAQCNRQLSVYAGRAACACEEVRNLYEHLTATRDQLESQRLATEAAEQKSRALEEELESTKMRTAQQLSEMALHMAHLTDEINGLRLTTPAQATTRNKSSLTNGGGGGPRPQQPVAASASFRHQSPFQPRSDGLEQSISGSASNVQEKMNSFFTSLLR</sequence>
<feature type="compositionally biased region" description="Polar residues" evidence="1">
    <location>
        <begin position="271"/>
        <end position="293"/>
    </location>
</feature>
<dbReference type="InterPro" id="IPR040024">
    <property type="entry name" value="PPP1R21"/>
</dbReference>
<dbReference type="SMART" id="SM01254">
    <property type="entry name" value="KLRAQ"/>
    <property type="match status" value="1"/>
</dbReference>
<feature type="region of interest" description="Disordered" evidence="1">
    <location>
        <begin position="330"/>
        <end position="365"/>
    </location>
</feature>
<evidence type="ECO:0000256" key="1">
    <source>
        <dbReference type="SAM" id="MobiDB-lite"/>
    </source>
</evidence>
<feature type="region of interest" description="Disordered" evidence="1">
    <location>
        <begin position="146"/>
        <end position="201"/>
    </location>
</feature>
<feature type="compositionally biased region" description="Polar residues" evidence="1">
    <location>
        <begin position="495"/>
        <end position="508"/>
    </location>
</feature>
<feature type="region of interest" description="Disordered" evidence="1">
    <location>
        <begin position="267"/>
        <end position="296"/>
    </location>
</feature>
<proteinExistence type="predicted"/>
<dbReference type="PANTHER" id="PTHR21448:SF0">
    <property type="entry name" value="PROTEIN PHOSPHATASE 1 REGULATORY SUBUNIT 21"/>
    <property type="match status" value="1"/>
</dbReference>
<reference evidence="3" key="1">
    <citation type="submission" date="2016-01" db="EMBL/GenBank/DDBJ databases">
        <title>Reference transcriptome for the parasite Schistocephalus solidus: insights into the molecular evolution of parasitism.</title>
        <authorList>
            <person name="Hebert F.O."/>
            <person name="Grambauer S."/>
            <person name="Barber I."/>
            <person name="Landry C.R."/>
            <person name="Aubin-Horth N."/>
        </authorList>
    </citation>
    <scope>NUCLEOTIDE SEQUENCE</scope>
</reference>
<feature type="compositionally biased region" description="Basic and acidic residues" evidence="1">
    <location>
        <begin position="452"/>
        <end position="465"/>
    </location>
</feature>
<dbReference type="PANTHER" id="PTHR21448">
    <property type="entry name" value="SMOOTH MUSCLE MYOSIN HEAVY CHAIN-RELATED"/>
    <property type="match status" value="1"/>
</dbReference>
<feature type="compositionally biased region" description="Polar residues" evidence="1">
    <location>
        <begin position="527"/>
        <end position="548"/>
    </location>
</feature>
<dbReference type="Pfam" id="PF10205">
    <property type="entry name" value="KLRAQ"/>
    <property type="match status" value="1"/>
</dbReference>
<dbReference type="EMBL" id="GEEE01001656">
    <property type="protein sequence ID" value="JAP61569.1"/>
    <property type="molecule type" value="Transcribed_RNA"/>
</dbReference>
<dbReference type="InterPro" id="IPR019343">
    <property type="entry name" value="PPP1R21_N"/>
</dbReference>
<evidence type="ECO:0000313" key="3">
    <source>
        <dbReference type="EMBL" id="JAP61569.1"/>
    </source>
</evidence>
<gene>
    <name evidence="3" type="primary">PPR21</name>
    <name evidence="3" type="ORF">TR146231</name>
</gene>
<accession>A0A0V0J7E4</accession>